<dbReference type="GO" id="GO:0008270">
    <property type="term" value="F:zinc ion binding"/>
    <property type="evidence" value="ECO:0007669"/>
    <property type="project" value="UniProtKB-KW"/>
</dbReference>
<feature type="region of interest" description="Disordered" evidence="8">
    <location>
        <begin position="1"/>
        <end position="147"/>
    </location>
</feature>
<dbReference type="Pfam" id="PF13832">
    <property type="entry name" value="zf-HC5HC2H_2"/>
    <property type="match status" value="1"/>
</dbReference>
<dbReference type="InterPro" id="IPR019542">
    <property type="entry name" value="Enhancer_polycomb-like_N"/>
</dbReference>
<feature type="region of interest" description="Disordered" evidence="8">
    <location>
        <begin position="944"/>
        <end position="1019"/>
    </location>
</feature>
<keyword evidence="3" id="KW-0677">Repeat</keyword>
<dbReference type="InterPro" id="IPR019786">
    <property type="entry name" value="Zinc_finger_PHD-type_CS"/>
</dbReference>
<dbReference type="Gene3D" id="3.30.40.10">
    <property type="entry name" value="Zinc/RING finger domain, C3HC4 (zinc finger)"/>
    <property type="match status" value="2"/>
</dbReference>
<dbReference type="Proteomes" id="UP000572817">
    <property type="component" value="Unassembled WGS sequence"/>
</dbReference>
<dbReference type="PROSITE" id="PS51805">
    <property type="entry name" value="EPHD"/>
    <property type="match status" value="1"/>
</dbReference>
<dbReference type="InterPro" id="IPR001965">
    <property type="entry name" value="Znf_PHD"/>
</dbReference>
<organism evidence="11 12">
    <name type="scientific">Botryosphaeria dothidea</name>
    <dbReference type="NCBI Taxonomy" id="55169"/>
    <lineage>
        <taxon>Eukaryota</taxon>
        <taxon>Fungi</taxon>
        <taxon>Dikarya</taxon>
        <taxon>Ascomycota</taxon>
        <taxon>Pezizomycotina</taxon>
        <taxon>Dothideomycetes</taxon>
        <taxon>Dothideomycetes incertae sedis</taxon>
        <taxon>Botryosphaeriales</taxon>
        <taxon>Botryosphaeriaceae</taxon>
        <taxon>Botryosphaeria</taxon>
    </lineage>
</organism>
<dbReference type="GO" id="GO:0005634">
    <property type="term" value="C:nucleus"/>
    <property type="evidence" value="ECO:0007669"/>
    <property type="project" value="UniProtKB-SubCell"/>
</dbReference>
<keyword evidence="5" id="KW-0862">Zinc</keyword>
<name>A0A8H4N0B4_9PEZI</name>
<dbReference type="CDD" id="cd15492">
    <property type="entry name" value="PHD_BRPF_JADE_like"/>
    <property type="match status" value="1"/>
</dbReference>
<feature type="region of interest" description="Disordered" evidence="8">
    <location>
        <begin position="1031"/>
        <end position="1083"/>
    </location>
</feature>
<dbReference type="PROSITE" id="PS01359">
    <property type="entry name" value="ZF_PHD_1"/>
    <property type="match status" value="1"/>
</dbReference>
<feature type="compositionally biased region" description="Basic and acidic residues" evidence="8">
    <location>
        <begin position="1001"/>
        <end position="1012"/>
    </location>
</feature>
<feature type="compositionally biased region" description="Polar residues" evidence="8">
    <location>
        <begin position="180"/>
        <end position="189"/>
    </location>
</feature>
<comment type="caution">
    <text evidence="11">The sequence shown here is derived from an EMBL/GenBank/DDBJ whole genome shotgun (WGS) entry which is preliminary data.</text>
</comment>
<dbReference type="PANTHER" id="PTHR13793">
    <property type="entry name" value="PHD FINGER PROTEINS"/>
    <property type="match status" value="1"/>
</dbReference>
<keyword evidence="6" id="KW-0539">Nucleus</keyword>
<dbReference type="SUPFAM" id="SSF57903">
    <property type="entry name" value="FYVE/PHD zinc finger"/>
    <property type="match status" value="1"/>
</dbReference>
<reference evidence="11" key="1">
    <citation type="submission" date="2020-04" db="EMBL/GenBank/DDBJ databases">
        <title>Genome Assembly and Annotation of Botryosphaeria dothidea sdau 11-99, a Latent Pathogen of Apple Fruit Ring Rot in China.</title>
        <authorList>
            <person name="Yu C."/>
            <person name="Diao Y."/>
            <person name="Lu Q."/>
            <person name="Zhao J."/>
            <person name="Cui S."/>
            <person name="Peng C."/>
            <person name="He B."/>
            <person name="Liu H."/>
        </authorList>
    </citation>
    <scope>NUCLEOTIDE SEQUENCE [LARGE SCALE GENOMIC DNA]</scope>
    <source>
        <strain evidence="11">Sdau11-99</strain>
    </source>
</reference>
<keyword evidence="12" id="KW-1185">Reference proteome</keyword>
<feature type="region of interest" description="Disordered" evidence="8">
    <location>
        <begin position="399"/>
        <end position="428"/>
    </location>
</feature>
<feature type="compositionally biased region" description="Polar residues" evidence="8">
    <location>
        <begin position="983"/>
        <end position="994"/>
    </location>
</feature>
<accession>A0A8H4N0B4</accession>
<feature type="compositionally biased region" description="Polar residues" evidence="8">
    <location>
        <begin position="944"/>
        <end position="957"/>
    </location>
</feature>
<feature type="compositionally biased region" description="Basic residues" evidence="8">
    <location>
        <begin position="1163"/>
        <end position="1182"/>
    </location>
</feature>
<evidence type="ECO:0000256" key="5">
    <source>
        <dbReference type="ARBA" id="ARBA00022833"/>
    </source>
</evidence>
<keyword evidence="4 7" id="KW-0863">Zinc-finger</keyword>
<dbReference type="GO" id="GO:0006357">
    <property type="term" value="P:regulation of transcription by RNA polymerase II"/>
    <property type="evidence" value="ECO:0007669"/>
    <property type="project" value="TreeGrafter"/>
</dbReference>
<evidence type="ECO:0000256" key="8">
    <source>
        <dbReference type="SAM" id="MobiDB-lite"/>
    </source>
</evidence>
<feature type="compositionally biased region" description="Basic residues" evidence="8">
    <location>
        <begin position="234"/>
        <end position="243"/>
    </location>
</feature>
<evidence type="ECO:0000256" key="4">
    <source>
        <dbReference type="ARBA" id="ARBA00022771"/>
    </source>
</evidence>
<dbReference type="CDD" id="cd15670">
    <property type="entry name" value="ePHD_BRPF"/>
    <property type="match status" value="1"/>
</dbReference>
<dbReference type="AlphaFoldDB" id="A0A8H4N0B4"/>
<comment type="subcellular location">
    <subcellularLocation>
        <location evidence="1">Nucleus</location>
    </subcellularLocation>
</comment>
<feature type="compositionally biased region" description="Polar residues" evidence="8">
    <location>
        <begin position="1058"/>
        <end position="1073"/>
    </location>
</feature>
<evidence type="ECO:0000259" key="10">
    <source>
        <dbReference type="PROSITE" id="PS51805"/>
    </source>
</evidence>
<dbReference type="Pfam" id="PF10513">
    <property type="entry name" value="EPL1"/>
    <property type="match status" value="1"/>
</dbReference>
<dbReference type="InterPro" id="IPR011011">
    <property type="entry name" value="Znf_FYVE_PHD"/>
</dbReference>
<feature type="region of interest" description="Disordered" evidence="8">
    <location>
        <begin position="1146"/>
        <end position="1182"/>
    </location>
</feature>
<dbReference type="InterPro" id="IPR034732">
    <property type="entry name" value="EPHD"/>
</dbReference>
<evidence type="ECO:0000256" key="1">
    <source>
        <dbReference type="ARBA" id="ARBA00004123"/>
    </source>
</evidence>
<feature type="region of interest" description="Disordered" evidence="8">
    <location>
        <begin position="649"/>
        <end position="681"/>
    </location>
</feature>
<dbReference type="FunFam" id="3.30.40.10:FF:000007">
    <property type="entry name" value="Bromodomain containing 1, isoform CRA_b"/>
    <property type="match status" value="1"/>
</dbReference>
<feature type="domain" description="PHD-type" evidence="10">
    <location>
        <begin position="488"/>
        <end position="607"/>
    </location>
</feature>
<feature type="compositionally biased region" description="Low complexity" evidence="8">
    <location>
        <begin position="114"/>
        <end position="130"/>
    </location>
</feature>
<dbReference type="Pfam" id="PF13831">
    <property type="entry name" value="PHD_2"/>
    <property type="match status" value="1"/>
</dbReference>
<dbReference type="InterPro" id="IPR050701">
    <property type="entry name" value="Histone_Mod_Regulator"/>
</dbReference>
<sequence length="1182" mass="130905">MAVPSDTPTRRNQRGPGRPPRVDPSATPAAPASAPPKRPKYIPGGPGGGGRYIDPDTGTEIPKEVAIPLLKAAGRRHSAPRPRPSRTPAATRNYSPDTASPSRPYTRPRRDRPAAGPRASSASAAAAAVAQNDGYKPREERGWEEFHQDLDIDAEFMVFSAEDIDGISPPVTKPTTPVTGLSQSDTRNGSGPDDTPALNGAPTLRTQESSFADHDEDTVNVGGSNEQPVTPATIKRRPGRPPRRPGSMLTGLGSPPAPRIEPLPTKDKREKLSLPKPSYRTIDPFSHYEQDPSAQVNYVDRTMASVGYQESDMFIRPEKRLIRMVDGNLEEDLDLALSIEGETHGHPIGRVEYDMDEQDDRWLEAYNAQRKDEQVEAIKPAIFEITMTQIEKEWHALEKRIPKPNPKPPQTHRPRSSSAAAVNGEPIGNGEEQDTKCAVCDDGDCENTNAIVFCDGCDLAVHQECYGVPFIPEGQWLCRKCQLIGRGTPTCIFCPNVDGAFKQTANPHRWSHLLCAIWIPEVSLGNTTFMEPVMDVEKVPKQRWKLQCYICDQKMGACIQCGNKNCYSAFHVTCARRAKLFLRMKSAHSGPANVDASVLKAFCHKHVPNDWRRENDVETATREAMTFYRQTMRGRRWAESQAAAAHNSSNVIGLDDDGDDSTQIPGSNKRKRSQPTKGVWRLPSGAPVVPQLVYEKVEASLVRFNVRKRKEYVAEACKYWTLKREARRGAALLKRLQLQMETFSSMEITRRNFAGMGAAGRPRLHRRIEFAELLEKDMEKVKELCRLVKQREEKKVADVHILKSIVDTVYFPICPVLWPILEKAQNLDSKGVFKEGLDAIERKLEERLYTSVSTFSADMGAVFRSVVGLDEITDAHEAHEQLNEGGATNSDLTPEQKDKKKLAKRIIKAIHSALEEATLKEAQIAGKQYGKELRELDALFRNSVRSKPNSAQASQTACDKGNDDGAERQNVSQDVEMSEATEYLTNGNAETNGFANGDSPMKNEEAEKKSGLETDEPDHEADDAAIRLQLQLPEEPVESTVDNTGAEGRQGSIGTAPPLSNSGSTHPSTTNPDPLTPPRSDGEILTLSRGGVPWYLQSFDPHGTTIHDEVWSGREVVRGMSEELSEIDDDELDGMLGDEEMADAPIDGQDAMDADEGTLQRTQRARARAQQRRKVQKRTNWG</sequence>
<evidence type="ECO:0000256" key="2">
    <source>
        <dbReference type="ARBA" id="ARBA00022723"/>
    </source>
</evidence>
<evidence type="ECO:0000256" key="6">
    <source>
        <dbReference type="ARBA" id="ARBA00023242"/>
    </source>
</evidence>
<proteinExistence type="predicted"/>
<feature type="compositionally biased region" description="Basic residues" evidence="8">
    <location>
        <begin position="73"/>
        <end position="84"/>
    </location>
</feature>
<dbReference type="SMART" id="SM00249">
    <property type="entry name" value="PHD"/>
    <property type="match status" value="2"/>
</dbReference>
<evidence type="ECO:0000259" key="9">
    <source>
        <dbReference type="PROSITE" id="PS50016"/>
    </source>
</evidence>
<dbReference type="InterPro" id="IPR019787">
    <property type="entry name" value="Znf_PHD-finger"/>
</dbReference>
<dbReference type="EMBL" id="WWBZ02000073">
    <property type="protein sequence ID" value="KAF4302368.1"/>
    <property type="molecule type" value="Genomic_DNA"/>
</dbReference>
<feature type="domain" description="PHD-type" evidence="9">
    <location>
        <begin position="434"/>
        <end position="484"/>
    </location>
</feature>
<dbReference type="OrthoDB" id="20839at2759"/>
<keyword evidence="2" id="KW-0479">Metal-binding</keyword>
<dbReference type="InterPro" id="IPR013083">
    <property type="entry name" value="Znf_RING/FYVE/PHD"/>
</dbReference>
<feature type="compositionally biased region" description="Low complexity" evidence="8">
    <location>
        <begin position="169"/>
        <end position="179"/>
    </location>
</feature>
<evidence type="ECO:0000256" key="7">
    <source>
        <dbReference type="PROSITE-ProRule" id="PRU00146"/>
    </source>
</evidence>
<feature type="region of interest" description="Disordered" evidence="8">
    <location>
        <begin position="163"/>
        <end position="271"/>
    </location>
</feature>
<evidence type="ECO:0000313" key="11">
    <source>
        <dbReference type="EMBL" id="KAF4302368.1"/>
    </source>
</evidence>
<feature type="compositionally biased region" description="Basic and acidic residues" evidence="8">
    <location>
        <begin position="135"/>
        <end position="147"/>
    </location>
</feature>
<feature type="compositionally biased region" description="Polar residues" evidence="8">
    <location>
        <begin position="93"/>
        <end position="103"/>
    </location>
</feature>
<dbReference type="PROSITE" id="PS50016">
    <property type="entry name" value="ZF_PHD_2"/>
    <property type="match status" value="1"/>
</dbReference>
<feature type="compositionally biased region" description="Polar residues" evidence="8">
    <location>
        <begin position="221"/>
        <end position="230"/>
    </location>
</feature>
<evidence type="ECO:0000313" key="12">
    <source>
        <dbReference type="Proteomes" id="UP000572817"/>
    </source>
</evidence>
<evidence type="ECO:0000256" key="3">
    <source>
        <dbReference type="ARBA" id="ARBA00022737"/>
    </source>
</evidence>
<dbReference type="PANTHER" id="PTHR13793:SF107">
    <property type="entry name" value="BROMODOMAIN-CONTAINING PROTEIN HOMOLOG"/>
    <property type="match status" value="1"/>
</dbReference>
<gene>
    <name evidence="11" type="ORF">GTA08_BOTSDO10235</name>
</gene>
<protein>
    <submittedName>
        <fullName evidence="11">Zinc finger PHD-type protein</fullName>
    </submittedName>
</protein>